<dbReference type="Proteomes" id="UP001164929">
    <property type="component" value="Chromosome 9"/>
</dbReference>
<dbReference type="EMBL" id="JAQIZT010000009">
    <property type="protein sequence ID" value="KAJ6985802.1"/>
    <property type="molecule type" value="Genomic_DNA"/>
</dbReference>
<organism evidence="1 2">
    <name type="scientific">Populus alba x Populus x berolinensis</name>
    <dbReference type="NCBI Taxonomy" id="444605"/>
    <lineage>
        <taxon>Eukaryota</taxon>
        <taxon>Viridiplantae</taxon>
        <taxon>Streptophyta</taxon>
        <taxon>Embryophyta</taxon>
        <taxon>Tracheophyta</taxon>
        <taxon>Spermatophyta</taxon>
        <taxon>Magnoliopsida</taxon>
        <taxon>eudicotyledons</taxon>
        <taxon>Gunneridae</taxon>
        <taxon>Pentapetalae</taxon>
        <taxon>rosids</taxon>
        <taxon>fabids</taxon>
        <taxon>Malpighiales</taxon>
        <taxon>Salicaceae</taxon>
        <taxon>Saliceae</taxon>
        <taxon>Populus</taxon>
    </lineage>
</organism>
<accession>A0AAD6MK76</accession>
<name>A0AAD6MK76_9ROSI</name>
<proteinExistence type="predicted"/>
<evidence type="ECO:0000313" key="1">
    <source>
        <dbReference type="EMBL" id="KAJ6985802.1"/>
    </source>
</evidence>
<keyword evidence="2" id="KW-1185">Reference proteome</keyword>
<comment type="caution">
    <text evidence="1">The sequence shown here is derived from an EMBL/GenBank/DDBJ whole genome shotgun (WGS) entry which is preliminary data.</text>
</comment>
<dbReference type="AlphaFoldDB" id="A0AAD6MK76"/>
<sequence>MILTHPSAARLPCICRINMQQHVHSILLILIKYSGSQERVKMNVTMRFLFR</sequence>
<protein>
    <submittedName>
        <fullName evidence="1">Uncharacterized protein</fullName>
    </submittedName>
</protein>
<reference evidence="1" key="1">
    <citation type="journal article" date="2023" name="Mol. Ecol. Resour.">
        <title>Chromosome-level genome assembly of a triploid poplar Populus alba 'Berolinensis'.</title>
        <authorList>
            <person name="Chen S."/>
            <person name="Yu Y."/>
            <person name="Wang X."/>
            <person name="Wang S."/>
            <person name="Zhang T."/>
            <person name="Zhou Y."/>
            <person name="He R."/>
            <person name="Meng N."/>
            <person name="Wang Y."/>
            <person name="Liu W."/>
            <person name="Liu Z."/>
            <person name="Liu J."/>
            <person name="Guo Q."/>
            <person name="Huang H."/>
            <person name="Sederoff R.R."/>
            <person name="Wang G."/>
            <person name="Qu G."/>
            <person name="Chen S."/>
        </authorList>
    </citation>
    <scope>NUCLEOTIDE SEQUENCE</scope>
    <source>
        <strain evidence="1">SC-2020</strain>
    </source>
</reference>
<gene>
    <name evidence="1" type="ORF">NC653_023669</name>
</gene>
<evidence type="ECO:0000313" key="2">
    <source>
        <dbReference type="Proteomes" id="UP001164929"/>
    </source>
</evidence>